<dbReference type="PANTHER" id="PTHR20991:SF0">
    <property type="entry name" value="PROTEIN PTHB1"/>
    <property type="match status" value="1"/>
</dbReference>
<dbReference type="InterPro" id="IPR026511">
    <property type="entry name" value="PTHB1"/>
</dbReference>
<feature type="compositionally biased region" description="Basic and acidic residues" evidence="1">
    <location>
        <begin position="307"/>
        <end position="322"/>
    </location>
</feature>
<dbReference type="PANTHER" id="PTHR20991">
    <property type="entry name" value="PARATHYROID HORMONE-RESPONSIVE B1 GENE"/>
    <property type="match status" value="1"/>
</dbReference>
<dbReference type="Proteomes" id="UP001158576">
    <property type="component" value="Chromosome XSR"/>
</dbReference>
<sequence>MALYDSRELQVFQLESAADTRSLCELRADLLLTGDYGGGLNLYQRTLTPNVEGFQPLLYSKKVSQPIVQLEWTDEREFEEHCIMLCPNMISLINVLLPRNKESNEYDVKTIFELHTKEDLYSFSWKLAERPNHLHTFAMTLSGKLLVSRGERVLYTVQVSSANMPSSLIFIESMDKIVVQGEAMTLCSYDQNQLAMTSDELGRKVAPSMDWIYFGIENILEVVTIDTKHASLVFALGTSKVSVINGADGALIRSVSKEGVRITAMNIYETRKGSQLKIGNSKVKSENRMTREELDREIGKIERCLDDSEAPKTSHEPPKARMEMVPSPGQRSGEIQLSFQISLPGNIHSICVDVVPVDPNLGSVEIYTDNLEDEVFFEGTVQVYFGKLTLNYTPFLSPGLIATASYIHAGTEVSSTVSKLCALPLDLICAKSSLSEVSPGFSEVTLFVEKPQHLTYLEHSQEKSFSFTSDSFCKVSLNNSTMHIIGDSVSTLVSLNSLIEQNLSPKFLKMIHISESLLNERLNEIIQNINTMCNKWKELNRHLEQNVKFLTSIQRTIMIKAKSTVEEKSISKLVELCRKTSNEITRHRSEIQNIERKLERSRTFFFADVQLAVLTRLVNEGADSRVICELRDIFCSSASSNDMLLQIESDLNSLSIIVGLKPSESYQGDPAKILKKTSQIISKVSTDTVQSLLKRL</sequence>
<name>A0ABN7SER1_OIKDI</name>
<evidence type="ECO:0000259" key="2">
    <source>
        <dbReference type="Pfam" id="PF14727"/>
    </source>
</evidence>
<organism evidence="3 4">
    <name type="scientific">Oikopleura dioica</name>
    <name type="common">Tunicate</name>
    <dbReference type="NCBI Taxonomy" id="34765"/>
    <lineage>
        <taxon>Eukaryota</taxon>
        <taxon>Metazoa</taxon>
        <taxon>Chordata</taxon>
        <taxon>Tunicata</taxon>
        <taxon>Appendicularia</taxon>
        <taxon>Copelata</taxon>
        <taxon>Oikopleuridae</taxon>
        <taxon>Oikopleura</taxon>
    </lineage>
</organism>
<gene>
    <name evidence="3" type="ORF">OKIOD_LOCUS7583</name>
</gene>
<dbReference type="EMBL" id="OU015569">
    <property type="protein sequence ID" value="CAG5098840.1"/>
    <property type="molecule type" value="Genomic_DNA"/>
</dbReference>
<dbReference type="Pfam" id="PF14727">
    <property type="entry name" value="PHTB1_N"/>
    <property type="match status" value="1"/>
</dbReference>
<evidence type="ECO:0000256" key="1">
    <source>
        <dbReference type="SAM" id="MobiDB-lite"/>
    </source>
</evidence>
<keyword evidence="4" id="KW-1185">Reference proteome</keyword>
<dbReference type="InterPro" id="IPR028073">
    <property type="entry name" value="PHTB1_N_dom"/>
</dbReference>
<reference evidence="3 4" key="1">
    <citation type="submission" date="2021-04" db="EMBL/GenBank/DDBJ databases">
        <authorList>
            <person name="Bliznina A."/>
        </authorList>
    </citation>
    <scope>NUCLEOTIDE SEQUENCE [LARGE SCALE GENOMIC DNA]</scope>
</reference>
<proteinExistence type="predicted"/>
<evidence type="ECO:0000313" key="3">
    <source>
        <dbReference type="EMBL" id="CAG5098840.1"/>
    </source>
</evidence>
<feature type="domain" description="PTHB1 N-terminal" evidence="2">
    <location>
        <begin position="27"/>
        <end position="270"/>
    </location>
</feature>
<protein>
    <submittedName>
        <fullName evidence="3">Oidioi.mRNA.OKI2018_I69.XSR.g16025.t1.cds</fullName>
    </submittedName>
</protein>
<feature type="region of interest" description="Disordered" evidence="1">
    <location>
        <begin position="307"/>
        <end position="328"/>
    </location>
</feature>
<evidence type="ECO:0000313" key="4">
    <source>
        <dbReference type="Proteomes" id="UP001158576"/>
    </source>
</evidence>
<accession>A0ABN7SER1</accession>